<evidence type="ECO:0000313" key="2">
    <source>
        <dbReference type="EMBL" id="MDT1062986.1"/>
    </source>
</evidence>
<reference evidence="3" key="1">
    <citation type="submission" date="2023-07" db="EMBL/GenBank/DDBJ databases">
        <title>Characterization of two Paracoccaceae strains isolated from Phycosphere and proposal of Xinfangfangia lacusdiani sp. nov.</title>
        <authorList>
            <person name="Deng Y."/>
            <person name="Zhang Y.Q."/>
        </authorList>
    </citation>
    <scope>NUCLEOTIDE SEQUENCE [LARGE SCALE GENOMIC DNA]</scope>
    <source>
        <strain evidence="3">CPCC 101403</strain>
    </source>
</reference>
<proteinExistence type="predicted"/>
<feature type="chain" id="PRO_5045213433" evidence="1">
    <location>
        <begin position="24"/>
        <end position="144"/>
    </location>
</feature>
<gene>
    <name evidence="2" type="ORF">RM190_13990</name>
</gene>
<sequence>MNRIGLGLMAASAAAMIAGDAFAGPFTPTSQKFYLSFSTFAPTDIKCNAEGPGVRTNVTRNVAGKPMLRVTGNAKGALITCWRADGTRYTTDANRRVKYNTASPVYAMVYFDGGSDEMSVEITRDNLDDRALPTILPRAFTRVK</sequence>
<evidence type="ECO:0000256" key="1">
    <source>
        <dbReference type="SAM" id="SignalP"/>
    </source>
</evidence>
<dbReference type="RefSeq" id="WP_311760075.1">
    <property type="nucleotide sequence ID" value="NZ_JAVRQI010000010.1"/>
</dbReference>
<evidence type="ECO:0000313" key="3">
    <source>
        <dbReference type="Proteomes" id="UP001251085"/>
    </source>
</evidence>
<keyword evidence="3" id="KW-1185">Reference proteome</keyword>
<dbReference type="Proteomes" id="UP001251085">
    <property type="component" value="Unassembled WGS sequence"/>
</dbReference>
<name>A0ABU3EFG1_9RHOB</name>
<comment type="caution">
    <text evidence="2">The sequence shown here is derived from an EMBL/GenBank/DDBJ whole genome shotgun (WGS) entry which is preliminary data.</text>
</comment>
<keyword evidence="1" id="KW-0732">Signal</keyword>
<accession>A0ABU3EFG1</accession>
<dbReference type="EMBL" id="JAVRQI010000010">
    <property type="protein sequence ID" value="MDT1062986.1"/>
    <property type="molecule type" value="Genomic_DNA"/>
</dbReference>
<organism evidence="2 3">
    <name type="scientific">Paracoccus broussonetiae</name>
    <dbReference type="NCBI Taxonomy" id="3075834"/>
    <lineage>
        <taxon>Bacteria</taxon>
        <taxon>Pseudomonadati</taxon>
        <taxon>Pseudomonadota</taxon>
        <taxon>Alphaproteobacteria</taxon>
        <taxon>Rhodobacterales</taxon>
        <taxon>Paracoccaceae</taxon>
        <taxon>Paracoccus</taxon>
    </lineage>
</organism>
<feature type="signal peptide" evidence="1">
    <location>
        <begin position="1"/>
        <end position="23"/>
    </location>
</feature>
<protein>
    <submittedName>
        <fullName evidence="2">Uncharacterized protein</fullName>
    </submittedName>
</protein>